<gene>
    <name evidence="2" type="ORF">M9Y10_034633</name>
</gene>
<dbReference type="Proteomes" id="UP001470230">
    <property type="component" value="Unassembled WGS sequence"/>
</dbReference>
<protein>
    <submittedName>
        <fullName evidence="2">Uncharacterized protein</fullName>
    </submittedName>
</protein>
<evidence type="ECO:0000313" key="3">
    <source>
        <dbReference type="Proteomes" id="UP001470230"/>
    </source>
</evidence>
<proteinExistence type="predicted"/>
<keyword evidence="3" id="KW-1185">Reference proteome</keyword>
<reference evidence="2 3" key="1">
    <citation type="submission" date="2024-04" db="EMBL/GenBank/DDBJ databases">
        <title>Tritrichomonas musculus Genome.</title>
        <authorList>
            <person name="Alves-Ferreira E."/>
            <person name="Grigg M."/>
            <person name="Lorenzi H."/>
            <person name="Galac M."/>
        </authorList>
    </citation>
    <scope>NUCLEOTIDE SEQUENCE [LARGE SCALE GENOMIC DNA]</scope>
    <source>
        <strain evidence="2 3">EAF2021</strain>
    </source>
</reference>
<sequence>MCSGRFYVLSFFCDSSRRNFFIDIKEHFTFYFGMDSSYTPASTIEKISMIKELKKICDDILNEYQEFRNLSQECWEISSLIPAKKQEILDLSAKNVEPFHDDEQKALYELQHKNQELTKLRDDVEKAMKKCKEQRQKIDRTYQWPLGKIINQFRSYDYLKYSQILQTYYLPIFGDS</sequence>
<organism evidence="2 3">
    <name type="scientific">Tritrichomonas musculus</name>
    <dbReference type="NCBI Taxonomy" id="1915356"/>
    <lineage>
        <taxon>Eukaryota</taxon>
        <taxon>Metamonada</taxon>
        <taxon>Parabasalia</taxon>
        <taxon>Tritrichomonadida</taxon>
        <taxon>Tritrichomonadidae</taxon>
        <taxon>Tritrichomonas</taxon>
    </lineage>
</organism>
<evidence type="ECO:0000256" key="1">
    <source>
        <dbReference type="SAM" id="Coils"/>
    </source>
</evidence>
<name>A0ABR2KFN0_9EUKA</name>
<evidence type="ECO:0000313" key="2">
    <source>
        <dbReference type="EMBL" id="KAK8889879.1"/>
    </source>
</evidence>
<dbReference type="EMBL" id="JAPFFF010000005">
    <property type="protein sequence ID" value="KAK8889879.1"/>
    <property type="molecule type" value="Genomic_DNA"/>
</dbReference>
<feature type="coiled-coil region" evidence="1">
    <location>
        <begin position="107"/>
        <end position="141"/>
    </location>
</feature>
<keyword evidence="1" id="KW-0175">Coiled coil</keyword>
<accession>A0ABR2KFN0</accession>
<comment type="caution">
    <text evidence="2">The sequence shown here is derived from an EMBL/GenBank/DDBJ whole genome shotgun (WGS) entry which is preliminary data.</text>
</comment>